<evidence type="ECO:0000313" key="3">
    <source>
        <dbReference type="Proteomes" id="UP000595512"/>
    </source>
</evidence>
<dbReference type="InterPro" id="IPR011256">
    <property type="entry name" value="Reg_factor_effector_dom_sf"/>
</dbReference>
<reference evidence="2 3" key="1">
    <citation type="submission" date="2020-12" db="EMBL/GenBank/DDBJ databases">
        <title>Taxonomic evaluation of the Bacillus sporothermodurans group of bacteria based on whole genome sequences.</title>
        <authorList>
            <person name="Fiedler G."/>
            <person name="Herbstmann A.-D."/>
            <person name="Doll E."/>
            <person name="Wenning M."/>
            <person name="Brinks E."/>
            <person name="Kabisch J."/>
            <person name="Breitenwieser F."/>
            <person name="Lappann M."/>
            <person name="Boehnlein C."/>
            <person name="Franz C."/>
        </authorList>
    </citation>
    <scope>NUCLEOTIDE SEQUENCE [LARGE SCALE GENOMIC DNA]</scope>
    <source>
        <strain evidence="2 3">DSM 10599</strain>
    </source>
</reference>
<evidence type="ECO:0000313" key="2">
    <source>
        <dbReference type="EMBL" id="QQX27101.1"/>
    </source>
</evidence>
<dbReference type="AlphaFoldDB" id="A0AB37HIB7"/>
<proteinExistence type="predicted"/>
<name>A0AB37HIB7_9BACI</name>
<dbReference type="SMART" id="SM00871">
    <property type="entry name" value="AraC_E_bind"/>
    <property type="match status" value="1"/>
</dbReference>
<dbReference type="SUPFAM" id="SSF55136">
    <property type="entry name" value="Probable bacterial effector-binding domain"/>
    <property type="match status" value="1"/>
</dbReference>
<feature type="domain" description="AraC effector-binding" evidence="1">
    <location>
        <begin position="1"/>
        <end position="153"/>
    </location>
</feature>
<dbReference type="InterPro" id="IPR029442">
    <property type="entry name" value="GyrI-like"/>
</dbReference>
<protein>
    <submittedName>
        <fullName evidence="2">AraC family transcriptional regulator</fullName>
    </submittedName>
</protein>
<dbReference type="Proteomes" id="UP000595512">
    <property type="component" value="Chromosome"/>
</dbReference>
<dbReference type="KEGG" id="hspo:JGZ69_10245"/>
<dbReference type="EMBL" id="CP066701">
    <property type="protein sequence ID" value="QQX27101.1"/>
    <property type="molecule type" value="Genomic_DNA"/>
</dbReference>
<dbReference type="Gene3D" id="3.20.80.10">
    <property type="entry name" value="Regulatory factor, effector binding domain"/>
    <property type="match status" value="1"/>
</dbReference>
<gene>
    <name evidence="2" type="ORF">JGZ69_10245</name>
</gene>
<dbReference type="InterPro" id="IPR053182">
    <property type="entry name" value="YobU-like_regulator"/>
</dbReference>
<evidence type="ECO:0000259" key="1">
    <source>
        <dbReference type="SMART" id="SM00871"/>
    </source>
</evidence>
<accession>A0AB37HIB7</accession>
<dbReference type="InterPro" id="IPR010499">
    <property type="entry name" value="AraC_E-bd"/>
</dbReference>
<sequence>MNSRIEEMNRFSIVGVKKRVNTKQAFDSIPTIWAQASEQGLFDQLFEIGSFDHKVRGLLGVCSGGNFGKNEEFDYILAIASNQEPSEGMVKMDFPDSTWIVFEVPGPPALQEAWDYFYSDWIPNSPYELANLPAIECYLPIEENKNELWIPISNKE</sequence>
<dbReference type="PANTHER" id="PTHR36444:SF3">
    <property type="entry name" value="TRANSCRIPTIONAL ACTIVATOR, PUTATIVE-RELATED"/>
    <property type="match status" value="1"/>
</dbReference>
<dbReference type="PANTHER" id="PTHR36444">
    <property type="entry name" value="TRANSCRIPTIONAL REGULATOR PROTEIN YOBU-RELATED"/>
    <property type="match status" value="1"/>
</dbReference>
<dbReference type="Pfam" id="PF06445">
    <property type="entry name" value="GyrI-like"/>
    <property type="match status" value="1"/>
</dbReference>
<organism evidence="2 3">
    <name type="scientific">Heyndrickxia sporothermodurans</name>
    <dbReference type="NCBI Taxonomy" id="46224"/>
    <lineage>
        <taxon>Bacteria</taxon>
        <taxon>Bacillati</taxon>
        <taxon>Bacillota</taxon>
        <taxon>Bacilli</taxon>
        <taxon>Bacillales</taxon>
        <taxon>Bacillaceae</taxon>
        <taxon>Heyndrickxia</taxon>
    </lineage>
</organism>
<dbReference type="RefSeq" id="WP_160331476.1">
    <property type="nucleotide sequence ID" value="NZ_CP066701.1"/>
</dbReference>